<dbReference type="Proteomes" id="UP000050525">
    <property type="component" value="Unassembled WGS sequence"/>
</dbReference>
<evidence type="ECO:0000256" key="1">
    <source>
        <dbReference type="ARBA" id="ARBA00022703"/>
    </source>
</evidence>
<evidence type="ECO:0000256" key="2">
    <source>
        <dbReference type="ARBA" id="ARBA00055513"/>
    </source>
</evidence>
<dbReference type="InterPro" id="IPR001251">
    <property type="entry name" value="CRAL-TRIO_dom"/>
</dbReference>
<feature type="domain" description="CRAL-TRIO" evidence="6">
    <location>
        <begin position="183"/>
        <end position="334"/>
    </location>
</feature>
<dbReference type="SMART" id="SM00516">
    <property type="entry name" value="SEC14"/>
    <property type="match status" value="1"/>
</dbReference>
<keyword evidence="1" id="KW-0053">Apoptosis</keyword>
<evidence type="ECO:0000256" key="4">
    <source>
        <dbReference type="ARBA" id="ARBA00073394"/>
    </source>
</evidence>
<dbReference type="SUPFAM" id="SSF52087">
    <property type="entry name" value="CRAL/TRIO domain"/>
    <property type="match status" value="1"/>
</dbReference>
<evidence type="ECO:0000256" key="3">
    <source>
        <dbReference type="ARBA" id="ARBA00065286"/>
    </source>
</evidence>
<feature type="compositionally biased region" description="Polar residues" evidence="5">
    <location>
        <begin position="10"/>
        <end position="20"/>
    </location>
</feature>
<evidence type="ECO:0000259" key="6">
    <source>
        <dbReference type="PROSITE" id="PS50191"/>
    </source>
</evidence>
<dbReference type="CDD" id="cd00170">
    <property type="entry name" value="SEC14"/>
    <property type="match status" value="1"/>
</dbReference>
<sequence>MGSFVEPTEDAQQPRYQKTLEQPGPSERAQGDASIPDMELKEEWQDEEFPQPLPEDGSEEELEVTSTEQCPATPSTLELCGRRRMRRRLAAPALSLALDGAEGSPRAAVSPGPTPDGSLDVDVDALDTPSESELLDGFEWEDDLPRVRRLASSLSEGRVVDVDDPEGRRWRLFLSGEQEQRVDMSVVEPYTRVISHGGYHGDGLSAIILFASCYLPDSSVPRYPYVMEHLFRYIIGTLELMVAENYTLVCLSGATARSQVPALSWLRQCYQTIDQRLRKNMKALVIVHPTWYIRALVTLVRPFLSSKFSRKVRFVDSLGNLAQQIPLQHAHIPECIRQMDPSWDTASDAAR</sequence>
<dbReference type="Pfam" id="PF12496">
    <property type="entry name" value="BNIP2"/>
    <property type="match status" value="1"/>
</dbReference>
<dbReference type="PhylomeDB" id="A0A151M564"/>
<dbReference type="STRING" id="8496.A0A151M564"/>
<dbReference type="GO" id="GO:0005737">
    <property type="term" value="C:cytoplasm"/>
    <property type="evidence" value="ECO:0007669"/>
    <property type="project" value="TreeGrafter"/>
</dbReference>
<gene>
    <name evidence="7" type="primary">BNIPL</name>
    <name evidence="7" type="ORF">Y1Q_0012320</name>
</gene>
<dbReference type="GO" id="GO:0006915">
    <property type="term" value="P:apoptotic process"/>
    <property type="evidence" value="ECO:0007669"/>
    <property type="project" value="UniProtKB-KW"/>
</dbReference>
<evidence type="ECO:0000313" key="7">
    <source>
        <dbReference type="EMBL" id="KYO19656.1"/>
    </source>
</evidence>
<name>A0A151M564_ALLMI</name>
<reference evidence="7 8" key="1">
    <citation type="journal article" date="2012" name="Genome Biol.">
        <title>Sequencing three crocodilian genomes to illuminate the evolution of archosaurs and amniotes.</title>
        <authorList>
            <person name="St John J.A."/>
            <person name="Braun E.L."/>
            <person name="Isberg S.R."/>
            <person name="Miles L.G."/>
            <person name="Chong A.Y."/>
            <person name="Gongora J."/>
            <person name="Dalzell P."/>
            <person name="Moran C."/>
            <person name="Bed'hom B."/>
            <person name="Abzhanov A."/>
            <person name="Burgess S.C."/>
            <person name="Cooksey A.M."/>
            <person name="Castoe T.A."/>
            <person name="Crawford N.G."/>
            <person name="Densmore L.D."/>
            <person name="Drew J.C."/>
            <person name="Edwards S.V."/>
            <person name="Faircloth B.C."/>
            <person name="Fujita M.K."/>
            <person name="Greenwold M.J."/>
            <person name="Hoffmann F.G."/>
            <person name="Howard J.M."/>
            <person name="Iguchi T."/>
            <person name="Janes D.E."/>
            <person name="Khan S.Y."/>
            <person name="Kohno S."/>
            <person name="de Koning A.J."/>
            <person name="Lance S.L."/>
            <person name="McCarthy F.M."/>
            <person name="McCormack J.E."/>
            <person name="Merchant M.E."/>
            <person name="Peterson D.G."/>
            <person name="Pollock D.D."/>
            <person name="Pourmand N."/>
            <person name="Raney B.J."/>
            <person name="Roessler K.A."/>
            <person name="Sanford J.R."/>
            <person name="Sawyer R.H."/>
            <person name="Schmidt C.J."/>
            <person name="Triplett E.W."/>
            <person name="Tuberville T.D."/>
            <person name="Venegas-Anaya M."/>
            <person name="Howard J.T."/>
            <person name="Jarvis E.D."/>
            <person name="Guillette L.J.Jr."/>
            <person name="Glenn T.C."/>
            <person name="Green R.E."/>
            <person name="Ray D.A."/>
        </authorList>
    </citation>
    <scope>NUCLEOTIDE SEQUENCE [LARGE SCALE GENOMIC DNA]</scope>
    <source>
        <strain evidence="7">KSC_2009_1</strain>
    </source>
</reference>
<dbReference type="EMBL" id="AKHW03006582">
    <property type="protein sequence ID" value="KYO19656.1"/>
    <property type="molecule type" value="Genomic_DNA"/>
</dbReference>
<keyword evidence="8" id="KW-1185">Reference proteome</keyword>
<dbReference type="InterPro" id="IPR022181">
    <property type="entry name" value="Bcl2-/adenovirus-E1B"/>
</dbReference>
<feature type="region of interest" description="Disordered" evidence="5">
    <location>
        <begin position="1"/>
        <end position="74"/>
    </location>
</feature>
<dbReference type="PROSITE" id="PS50191">
    <property type="entry name" value="CRAL_TRIO"/>
    <property type="match status" value="1"/>
</dbReference>
<dbReference type="AlphaFoldDB" id="A0A151M564"/>
<dbReference type="Gene3D" id="3.40.525.10">
    <property type="entry name" value="CRAL-TRIO lipid binding domain"/>
    <property type="match status" value="1"/>
</dbReference>
<accession>A0A151M564</accession>
<comment type="caution">
    <text evidence="7">The sequence shown here is derived from an EMBL/GenBank/DDBJ whole genome shotgun (WGS) entry which is preliminary data.</text>
</comment>
<dbReference type="FunFam" id="3.40.525.10:FF:000012">
    <property type="entry name" value="bcl-2/adenovirus E1B 19 kDa-interacting protein 2-like protein"/>
    <property type="match status" value="1"/>
</dbReference>
<comment type="function">
    <text evidence="2">May be a bridge molecule between BCL2 and ARHGAP1/CDC42 in promoting cell death.</text>
</comment>
<dbReference type="InterPro" id="IPR036865">
    <property type="entry name" value="CRAL-TRIO_dom_sf"/>
</dbReference>
<dbReference type="PANTHER" id="PTHR12112">
    <property type="entry name" value="BNIP - RELATED"/>
    <property type="match status" value="1"/>
</dbReference>
<dbReference type="eggNOG" id="ENOG502QUPS">
    <property type="taxonomic scope" value="Eukaryota"/>
</dbReference>
<evidence type="ECO:0000256" key="5">
    <source>
        <dbReference type="SAM" id="MobiDB-lite"/>
    </source>
</evidence>
<dbReference type="Pfam" id="PF13716">
    <property type="entry name" value="CRAL_TRIO_2"/>
    <property type="match status" value="1"/>
</dbReference>
<proteinExistence type="predicted"/>
<organism evidence="7 8">
    <name type="scientific">Alligator mississippiensis</name>
    <name type="common">American alligator</name>
    <dbReference type="NCBI Taxonomy" id="8496"/>
    <lineage>
        <taxon>Eukaryota</taxon>
        <taxon>Metazoa</taxon>
        <taxon>Chordata</taxon>
        <taxon>Craniata</taxon>
        <taxon>Vertebrata</taxon>
        <taxon>Euteleostomi</taxon>
        <taxon>Archelosauria</taxon>
        <taxon>Archosauria</taxon>
        <taxon>Crocodylia</taxon>
        <taxon>Alligatoridae</taxon>
        <taxon>Alligatorinae</taxon>
        <taxon>Alligator</taxon>
    </lineage>
</organism>
<feature type="compositionally biased region" description="Polar residues" evidence="5">
    <location>
        <begin position="64"/>
        <end position="74"/>
    </location>
</feature>
<evidence type="ECO:0000313" key="8">
    <source>
        <dbReference type="Proteomes" id="UP000050525"/>
    </source>
</evidence>
<dbReference type="PANTHER" id="PTHR12112:SF21">
    <property type="entry name" value="BCL-2_ADENOVIRUS E1B 19 KDA-INTERACTING PROTEIN 2-LIKE PROTEIN"/>
    <property type="match status" value="1"/>
</dbReference>
<comment type="subunit">
    <text evidence="3">Homodimer. Interacts with BCL2, ARHGAP1, MIF and GFER.</text>
</comment>
<protein>
    <recommendedName>
        <fullName evidence="4">Bcl-2/adenovirus E1B 19 kDa-interacting protein 2-like protein</fullName>
    </recommendedName>
</protein>